<feature type="transmembrane region" description="Helical" evidence="1">
    <location>
        <begin position="64"/>
        <end position="85"/>
    </location>
</feature>
<feature type="transmembrane region" description="Helical" evidence="1">
    <location>
        <begin position="122"/>
        <end position="144"/>
    </location>
</feature>
<evidence type="ECO:0000313" key="3">
    <source>
        <dbReference type="Proteomes" id="UP000317894"/>
    </source>
</evidence>
<dbReference type="Proteomes" id="UP000317894">
    <property type="component" value="Unassembled WGS sequence"/>
</dbReference>
<reference evidence="2 3" key="1">
    <citation type="submission" date="2019-07" db="EMBL/GenBank/DDBJ databases">
        <title>Novel species isolated from glacier.</title>
        <authorList>
            <person name="Liu Q."/>
            <person name="Xin Y.-H."/>
        </authorList>
    </citation>
    <scope>NUCLEOTIDE SEQUENCE [LARGE SCALE GENOMIC DNA]</scope>
    <source>
        <strain evidence="2 3">LB1R16</strain>
    </source>
</reference>
<keyword evidence="1" id="KW-0472">Membrane</keyword>
<proteinExistence type="predicted"/>
<dbReference type="RefSeq" id="WP_144236974.1">
    <property type="nucleotide sequence ID" value="NZ_VJWA01000001.1"/>
</dbReference>
<evidence type="ECO:0000313" key="2">
    <source>
        <dbReference type="EMBL" id="TRW18281.1"/>
    </source>
</evidence>
<dbReference type="AlphaFoldDB" id="A0A552UJD8"/>
<feature type="transmembrane region" description="Helical" evidence="1">
    <location>
        <begin position="6"/>
        <end position="27"/>
    </location>
</feature>
<protein>
    <submittedName>
        <fullName evidence="2">ZIP family zinc transporter</fullName>
    </submittedName>
</protein>
<comment type="caution">
    <text evidence="2">The sequence shown here is derived from an EMBL/GenBank/DDBJ whole genome shotgun (WGS) entry which is preliminary data.</text>
</comment>
<evidence type="ECO:0000256" key="1">
    <source>
        <dbReference type="SAM" id="Phobius"/>
    </source>
</evidence>
<dbReference type="OrthoDB" id="1145132at2"/>
<name>A0A552UJD8_9SPHN</name>
<gene>
    <name evidence="2" type="ORF">FMM06_09370</name>
</gene>
<feature type="transmembrane region" description="Helical" evidence="1">
    <location>
        <begin position="34"/>
        <end position="52"/>
    </location>
</feature>
<feature type="transmembrane region" description="Helical" evidence="1">
    <location>
        <begin position="223"/>
        <end position="242"/>
    </location>
</feature>
<organism evidence="2 3">
    <name type="scientific">Glacieibacterium frigidum</name>
    <dbReference type="NCBI Taxonomy" id="2593303"/>
    <lineage>
        <taxon>Bacteria</taxon>
        <taxon>Pseudomonadati</taxon>
        <taxon>Pseudomonadota</taxon>
        <taxon>Alphaproteobacteria</taxon>
        <taxon>Sphingomonadales</taxon>
        <taxon>Sphingosinicellaceae</taxon>
        <taxon>Glacieibacterium</taxon>
    </lineage>
</organism>
<keyword evidence="3" id="KW-1185">Reference proteome</keyword>
<feature type="transmembrane region" description="Helical" evidence="1">
    <location>
        <begin position="196"/>
        <end position="217"/>
    </location>
</feature>
<keyword evidence="1" id="KW-0812">Transmembrane</keyword>
<keyword evidence="1" id="KW-1133">Transmembrane helix</keyword>
<sequence>MMQALVAGGWGLLAGSALLLGAAVGWFTKLPQRVVAGVMAFGSGVLISALSFELMDEAEAHGGLAATALGFVVGAALFTGANLLIAWRGGKHRKHADGRAKDGGNPTALAIGALLDGIPESIVVGVSLLGGGGVSLVAVAAVFLSNIPEGLSSAAGMKAAGRSFTHVALLWGGIALASGVSAMVGYLAFDNAPPETIAFVQALAAGAILAMIIDTMAPEAFEGAHNAAGFIAVAGFLAAFALSKAA</sequence>
<dbReference type="EMBL" id="VJWA01000001">
    <property type="protein sequence ID" value="TRW18281.1"/>
    <property type="molecule type" value="Genomic_DNA"/>
</dbReference>
<feature type="transmembrane region" description="Helical" evidence="1">
    <location>
        <begin position="164"/>
        <end position="189"/>
    </location>
</feature>
<accession>A0A552UJD8</accession>